<dbReference type="PROSITE" id="PS00530">
    <property type="entry name" value="RNASE_T2_1"/>
    <property type="match status" value="1"/>
</dbReference>
<dbReference type="InterPro" id="IPR033130">
    <property type="entry name" value="RNase_T2_His_AS_2"/>
</dbReference>
<dbReference type="FunFam" id="3.90.730.10:FF:000004">
    <property type="entry name" value="Ribonuclease T2-like"/>
    <property type="match status" value="1"/>
</dbReference>
<organism evidence="12 13">
    <name type="scientific">Bionectria ochroleuca</name>
    <name type="common">Gliocladium roseum</name>
    <dbReference type="NCBI Taxonomy" id="29856"/>
    <lineage>
        <taxon>Eukaryota</taxon>
        <taxon>Fungi</taxon>
        <taxon>Dikarya</taxon>
        <taxon>Ascomycota</taxon>
        <taxon>Pezizomycotina</taxon>
        <taxon>Sordariomycetes</taxon>
        <taxon>Hypocreomycetidae</taxon>
        <taxon>Hypocreales</taxon>
        <taxon>Bionectriaceae</taxon>
        <taxon>Clonostachys</taxon>
    </lineage>
</organism>
<proteinExistence type="inferred from homology"/>
<feature type="active site" evidence="9">
    <location>
        <position position="91"/>
    </location>
</feature>
<evidence type="ECO:0000256" key="4">
    <source>
        <dbReference type="ARBA" id="ARBA00022759"/>
    </source>
</evidence>
<dbReference type="GO" id="GO:0016787">
    <property type="term" value="F:hydrolase activity"/>
    <property type="evidence" value="ECO:0007669"/>
    <property type="project" value="UniProtKB-KW"/>
</dbReference>
<dbReference type="Proteomes" id="UP000616885">
    <property type="component" value="Unassembled WGS sequence"/>
</dbReference>
<keyword evidence="8" id="KW-0456">Lyase</keyword>
<keyword evidence="4" id="KW-0255">Endonuclease</keyword>
<dbReference type="GO" id="GO:0005576">
    <property type="term" value="C:extracellular region"/>
    <property type="evidence" value="ECO:0007669"/>
    <property type="project" value="TreeGrafter"/>
</dbReference>
<name>A0A8H7TN01_BIOOC</name>
<dbReference type="EMBL" id="JADCTT010000004">
    <property type="protein sequence ID" value="KAF9752986.1"/>
    <property type="molecule type" value="Genomic_DNA"/>
</dbReference>
<dbReference type="EC" id="4.6.1.19" evidence="2"/>
<accession>A0A8H7TN01</accession>
<keyword evidence="6" id="KW-1015">Disulfide bond</keyword>
<dbReference type="AlphaFoldDB" id="A0A8H7TN01"/>
<feature type="active site" evidence="9">
    <location>
        <position position="153"/>
    </location>
</feature>
<dbReference type="GO" id="GO:0003723">
    <property type="term" value="F:RNA binding"/>
    <property type="evidence" value="ECO:0007669"/>
    <property type="project" value="InterPro"/>
</dbReference>
<protein>
    <recommendedName>
        <fullName evidence="2">ribonuclease T2</fullName>
        <ecNumber evidence="2">4.6.1.19</ecNumber>
    </recommendedName>
</protein>
<reference evidence="12" key="1">
    <citation type="submission" date="2020-10" db="EMBL/GenBank/DDBJ databases">
        <title>High-Quality Genome Resource of Clonostachys rosea strain S41 by Oxford Nanopore Long-Read Sequencing.</title>
        <authorList>
            <person name="Wang H."/>
        </authorList>
    </citation>
    <scope>NUCLEOTIDE SEQUENCE</scope>
    <source>
        <strain evidence="12">S41</strain>
    </source>
</reference>
<comment type="caution">
    <text evidence="12">The sequence shown here is derived from an EMBL/GenBank/DDBJ whole genome shotgun (WGS) entry which is preliminary data.</text>
</comment>
<evidence type="ECO:0000256" key="11">
    <source>
        <dbReference type="SAM" id="MobiDB-lite"/>
    </source>
</evidence>
<dbReference type="GO" id="GO:0033897">
    <property type="term" value="F:ribonuclease T2 activity"/>
    <property type="evidence" value="ECO:0007669"/>
    <property type="project" value="UniProtKB-EC"/>
</dbReference>
<dbReference type="PROSITE" id="PS00531">
    <property type="entry name" value="RNASE_T2_2"/>
    <property type="match status" value="1"/>
</dbReference>
<dbReference type="GO" id="GO:0006401">
    <property type="term" value="P:RNA catabolic process"/>
    <property type="evidence" value="ECO:0007669"/>
    <property type="project" value="TreeGrafter"/>
</dbReference>
<keyword evidence="3" id="KW-0540">Nuclease</keyword>
<evidence type="ECO:0000313" key="13">
    <source>
        <dbReference type="Proteomes" id="UP000616885"/>
    </source>
</evidence>
<evidence type="ECO:0000256" key="10">
    <source>
        <dbReference type="RuleBase" id="RU004328"/>
    </source>
</evidence>
<evidence type="ECO:0000256" key="9">
    <source>
        <dbReference type="PIRSR" id="PIRSR633697-1"/>
    </source>
</evidence>
<keyword evidence="5" id="KW-0378">Hydrolase</keyword>
<feature type="compositionally biased region" description="Polar residues" evidence="11">
    <location>
        <begin position="262"/>
        <end position="276"/>
    </location>
</feature>
<dbReference type="InterPro" id="IPR036430">
    <property type="entry name" value="RNase_T2-like_sf"/>
</dbReference>
<evidence type="ECO:0000256" key="8">
    <source>
        <dbReference type="ARBA" id="ARBA00023239"/>
    </source>
</evidence>
<dbReference type="SUPFAM" id="SSF55895">
    <property type="entry name" value="Ribonuclease Rh-like"/>
    <property type="match status" value="1"/>
</dbReference>
<dbReference type="Pfam" id="PF00445">
    <property type="entry name" value="Ribonuclease_T2"/>
    <property type="match status" value="1"/>
</dbReference>
<feature type="active site" evidence="9">
    <location>
        <position position="149"/>
    </location>
</feature>
<keyword evidence="7" id="KW-0325">Glycoprotein</keyword>
<dbReference type="CDD" id="cd01061">
    <property type="entry name" value="RNase_T2_euk"/>
    <property type="match status" value="1"/>
</dbReference>
<evidence type="ECO:0000256" key="3">
    <source>
        <dbReference type="ARBA" id="ARBA00022722"/>
    </source>
</evidence>
<comment type="similarity">
    <text evidence="1 10">Belongs to the RNase T2 family.</text>
</comment>
<dbReference type="InterPro" id="IPR018188">
    <property type="entry name" value="RNase_T2_His_AS_1"/>
</dbReference>
<dbReference type="Gene3D" id="3.90.730.10">
    <property type="entry name" value="Ribonuclease T2-like"/>
    <property type="match status" value="1"/>
</dbReference>
<evidence type="ECO:0000256" key="1">
    <source>
        <dbReference type="ARBA" id="ARBA00007469"/>
    </source>
</evidence>
<evidence type="ECO:0000256" key="6">
    <source>
        <dbReference type="ARBA" id="ARBA00023157"/>
    </source>
</evidence>
<evidence type="ECO:0000313" key="12">
    <source>
        <dbReference type="EMBL" id="KAF9752986.1"/>
    </source>
</evidence>
<evidence type="ECO:0000256" key="7">
    <source>
        <dbReference type="ARBA" id="ARBA00023180"/>
    </source>
</evidence>
<dbReference type="InterPro" id="IPR033697">
    <property type="entry name" value="Ribonuclease_T2_eukaryotic"/>
</dbReference>
<dbReference type="PANTHER" id="PTHR11240:SF22">
    <property type="entry name" value="RIBONUCLEASE T2"/>
    <property type="match status" value="1"/>
</dbReference>
<feature type="region of interest" description="Disordered" evidence="11">
    <location>
        <begin position="256"/>
        <end position="276"/>
    </location>
</feature>
<dbReference type="PANTHER" id="PTHR11240">
    <property type="entry name" value="RIBONUCLEASE T2"/>
    <property type="match status" value="1"/>
</dbReference>
<dbReference type="InterPro" id="IPR001568">
    <property type="entry name" value="RNase_T2-like"/>
</dbReference>
<gene>
    <name evidence="12" type="ORF">IM811_011744</name>
</gene>
<evidence type="ECO:0000256" key="2">
    <source>
        <dbReference type="ARBA" id="ARBA00012571"/>
    </source>
</evidence>
<sequence>MAVGSSAVFPLDNQLIHPSYTMAFTHFLFASTLVGAAFAGPKTCSSDVPLSCHNTTAVEDTCCFIPSGQLLLTQFWDTNPATGPDDSWTIHGLWPDNCDGTYPANCDSSRKYTNITDILTAGGGDATLTYMETYWKDYKGDDETFWEHEWAKHGTCVSTLDPDCYADYQPTEEAVTYFAKAVELFKTLPTYEWLSDAGITPSSSKKYALSDIQAALEKGHGKPVTVSCDGKALNEVWYHYNVKGSLQSGEFVAAEPDGTKGSCPSSVSYLPKSGSK</sequence>
<evidence type="ECO:0000256" key="5">
    <source>
        <dbReference type="ARBA" id="ARBA00022801"/>
    </source>
</evidence>